<evidence type="ECO:0000313" key="7">
    <source>
        <dbReference type="EMBL" id="BBL72337.1"/>
    </source>
</evidence>
<keyword evidence="6" id="KW-1003">Cell membrane</keyword>
<evidence type="ECO:0000256" key="5">
    <source>
        <dbReference type="ARBA" id="ARBA00023136"/>
    </source>
</evidence>
<feature type="transmembrane region" description="Helical" evidence="6">
    <location>
        <begin position="107"/>
        <end position="125"/>
    </location>
</feature>
<feature type="transmembrane region" description="Helical" evidence="6">
    <location>
        <begin position="180"/>
        <end position="201"/>
    </location>
</feature>
<dbReference type="Pfam" id="PF01925">
    <property type="entry name" value="TauE"/>
    <property type="match status" value="1"/>
</dbReference>
<proteinExistence type="inferred from homology"/>
<dbReference type="KEGG" id="moz:MoryE10_29430"/>
<sequence>MSDVFLLYGAVGAVAGVLSGLFGVGGGVVIVPLLAMVFPSQGIADELVMVMSVATSLASIIATSVSAVAAHQRRGAVQWPWVWRLAPGILSGAAVGAVLAEHLPGRTLKLAFALFLLFVAGRLLFAKRAAGGSGRVSCWRNGAAGAGIGLLSAIVGIGGGTLTVPYLVKRGVVMAQAVATSSACGLPIALAGALTYLYLGWHRSGLPPLSCGYIYLPALAGIALCSMFFAPLGARLAHRLPAAGLKRCFAALLVLVAGRLLQQSWPIF</sequence>
<feature type="transmembrane region" description="Helical" evidence="6">
    <location>
        <begin position="6"/>
        <end position="35"/>
    </location>
</feature>
<dbReference type="PANTHER" id="PTHR43483">
    <property type="entry name" value="MEMBRANE TRANSPORTER PROTEIN HI_0806-RELATED"/>
    <property type="match status" value="1"/>
</dbReference>
<accession>A0A8D4VRF1</accession>
<keyword evidence="5 6" id="KW-0472">Membrane</keyword>
<dbReference type="Proteomes" id="UP000824988">
    <property type="component" value="Chromosome"/>
</dbReference>
<dbReference type="InterPro" id="IPR002781">
    <property type="entry name" value="TM_pro_TauE-like"/>
</dbReference>
<evidence type="ECO:0000256" key="1">
    <source>
        <dbReference type="ARBA" id="ARBA00004141"/>
    </source>
</evidence>
<reference evidence="7" key="1">
    <citation type="submission" date="2019-06" db="EMBL/GenBank/DDBJ databases">
        <title>Complete genome sequence of Methylogaea oryzae strain JCM16910.</title>
        <authorList>
            <person name="Asakawa S."/>
        </authorList>
    </citation>
    <scope>NUCLEOTIDE SEQUENCE</scope>
    <source>
        <strain evidence="7">E10</strain>
    </source>
</reference>
<dbReference type="EMBL" id="AP019782">
    <property type="protein sequence ID" value="BBL72337.1"/>
    <property type="molecule type" value="Genomic_DNA"/>
</dbReference>
<name>A0A8D4VRF1_9GAMM</name>
<feature type="transmembrane region" description="Helical" evidence="6">
    <location>
        <begin position="47"/>
        <end position="69"/>
    </location>
</feature>
<evidence type="ECO:0000256" key="6">
    <source>
        <dbReference type="RuleBase" id="RU363041"/>
    </source>
</evidence>
<keyword evidence="4 6" id="KW-1133">Transmembrane helix</keyword>
<feature type="transmembrane region" description="Helical" evidence="6">
    <location>
        <begin position="213"/>
        <end position="232"/>
    </location>
</feature>
<dbReference type="PANTHER" id="PTHR43483:SF3">
    <property type="entry name" value="MEMBRANE TRANSPORTER PROTEIN HI_0806-RELATED"/>
    <property type="match status" value="1"/>
</dbReference>
<keyword evidence="8" id="KW-1185">Reference proteome</keyword>
<protein>
    <recommendedName>
        <fullName evidence="6">Probable membrane transporter protein</fullName>
    </recommendedName>
</protein>
<comment type="similarity">
    <text evidence="2 6">Belongs to the 4-toluene sulfonate uptake permease (TSUP) (TC 2.A.102) family.</text>
</comment>
<keyword evidence="3 6" id="KW-0812">Transmembrane</keyword>
<evidence type="ECO:0000256" key="2">
    <source>
        <dbReference type="ARBA" id="ARBA00009142"/>
    </source>
</evidence>
<dbReference type="GO" id="GO:0005886">
    <property type="term" value="C:plasma membrane"/>
    <property type="evidence" value="ECO:0007669"/>
    <property type="project" value="UniProtKB-SubCell"/>
</dbReference>
<comment type="subcellular location">
    <subcellularLocation>
        <location evidence="6">Cell membrane</location>
        <topology evidence="6">Multi-pass membrane protein</topology>
    </subcellularLocation>
    <subcellularLocation>
        <location evidence="1">Membrane</location>
        <topology evidence="1">Multi-pass membrane protein</topology>
    </subcellularLocation>
</comment>
<evidence type="ECO:0000313" key="8">
    <source>
        <dbReference type="Proteomes" id="UP000824988"/>
    </source>
</evidence>
<evidence type="ECO:0000256" key="3">
    <source>
        <dbReference type="ARBA" id="ARBA00022692"/>
    </source>
</evidence>
<dbReference type="RefSeq" id="WP_221047501.1">
    <property type="nucleotide sequence ID" value="NZ_AP019782.1"/>
</dbReference>
<dbReference type="AlphaFoldDB" id="A0A8D4VRF1"/>
<feature type="transmembrane region" description="Helical" evidence="6">
    <location>
        <begin position="81"/>
        <end position="100"/>
    </location>
</feature>
<feature type="transmembrane region" description="Helical" evidence="6">
    <location>
        <begin position="145"/>
        <end position="168"/>
    </location>
</feature>
<evidence type="ECO:0000256" key="4">
    <source>
        <dbReference type="ARBA" id="ARBA00022989"/>
    </source>
</evidence>
<gene>
    <name evidence="7" type="ORF">MoryE10_29430</name>
</gene>
<organism evidence="7 8">
    <name type="scientific">Methylogaea oryzae</name>
    <dbReference type="NCBI Taxonomy" id="1295382"/>
    <lineage>
        <taxon>Bacteria</taxon>
        <taxon>Pseudomonadati</taxon>
        <taxon>Pseudomonadota</taxon>
        <taxon>Gammaproteobacteria</taxon>
        <taxon>Methylococcales</taxon>
        <taxon>Methylococcaceae</taxon>
        <taxon>Methylogaea</taxon>
    </lineage>
</organism>